<protein>
    <submittedName>
        <fullName evidence="1">Uncharacterized protein</fullName>
    </submittedName>
</protein>
<sequence length="203" mass="22055">MTVVIQVETGELGPVLLFSNIVGPFSSEQDVSPGDSSSCSHLAARSFIRCQFAEQPAALMDGDRLSSSVSHGALLLAPSHASDVSTVTSLNNAAPQIVLVKNLWPRCESLMKPTYCSESKPSGDSTCLRVGEQNVQRSRDDVTEDSRGLRSRSAVTGLVQEKFPVENSITASSERMFSIYTEMTSHHQFPPELDVVVTEFVIY</sequence>
<comment type="caution">
    <text evidence="1">The sequence shown here is derived from an EMBL/GenBank/DDBJ whole genome shotgun (WGS) entry which is preliminary data.</text>
</comment>
<keyword evidence="2" id="KW-1185">Reference proteome</keyword>
<accession>A0A9N7UAD5</accession>
<evidence type="ECO:0000313" key="2">
    <source>
        <dbReference type="Proteomes" id="UP001153269"/>
    </source>
</evidence>
<proteinExistence type="predicted"/>
<dbReference type="Proteomes" id="UP001153269">
    <property type="component" value="Unassembled WGS sequence"/>
</dbReference>
<dbReference type="AlphaFoldDB" id="A0A9N7UAD5"/>
<gene>
    <name evidence="1" type="ORF">PLEPLA_LOCUS15355</name>
</gene>
<evidence type="ECO:0000313" key="1">
    <source>
        <dbReference type="EMBL" id="CAB1427416.1"/>
    </source>
</evidence>
<name>A0A9N7UAD5_PLEPL</name>
<reference evidence="1" key="1">
    <citation type="submission" date="2020-03" db="EMBL/GenBank/DDBJ databases">
        <authorList>
            <person name="Weist P."/>
        </authorList>
    </citation>
    <scope>NUCLEOTIDE SEQUENCE</scope>
</reference>
<dbReference type="EMBL" id="CADEAL010000968">
    <property type="protein sequence ID" value="CAB1427416.1"/>
    <property type="molecule type" value="Genomic_DNA"/>
</dbReference>
<organism evidence="1 2">
    <name type="scientific">Pleuronectes platessa</name>
    <name type="common">European plaice</name>
    <dbReference type="NCBI Taxonomy" id="8262"/>
    <lineage>
        <taxon>Eukaryota</taxon>
        <taxon>Metazoa</taxon>
        <taxon>Chordata</taxon>
        <taxon>Craniata</taxon>
        <taxon>Vertebrata</taxon>
        <taxon>Euteleostomi</taxon>
        <taxon>Actinopterygii</taxon>
        <taxon>Neopterygii</taxon>
        <taxon>Teleostei</taxon>
        <taxon>Neoteleostei</taxon>
        <taxon>Acanthomorphata</taxon>
        <taxon>Carangaria</taxon>
        <taxon>Pleuronectiformes</taxon>
        <taxon>Pleuronectoidei</taxon>
        <taxon>Pleuronectidae</taxon>
        <taxon>Pleuronectes</taxon>
    </lineage>
</organism>